<reference evidence="1 2" key="1">
    <citation type="submission" date="2020-08" db="EMBL/GenBank/DDBJ databases">
        <title>Novel species isolated from subtropical streams in China.</title>
        <authorList>
            <person name="Lu H."/>
        </authorList>
    </citation>
    <scope>NUCLEOTIDE SEQUENCE [LARGE SCALE GENOMIC DNA]</scope>
    <source>
        <strain evidence="1 2">KACC 16656</strain>
    </source>
</reference>
<comment type="caution">
    <text evidence="1">The sequence shown here is derived from an EMBL/GenBank/DDBJ whole genome shotgun (WGS) entry which is preliminary data.</text>
</comment>
<proteinExistence type="predicted"/>
<protein>
    <recommendedName>
        <fullName evidence="3">Leucine-rich repeat domain-containing protein</fullName>
    </recommendedName>
</protein>
<dbReference type="InterPro" id="IPR032675">
    <property type="entry name" value="LRR_dom_sf"/>
</dbReference>
<dbReference type="EMBL" id="JACOFW010000015">
    <property type="protein sequence ID" value="MBC3808358.1"/>
    <property type="molecule type" value="Genomic_DNA"/>
</dbReference>
<dbReference type="PANTHER" id="PTHR36766:SF30">
    <property type="entry name" value="TIR-NBS TYPE DISEASE RESISTANCE PROTEIN-RELATED"/>
    <property type="match status" value="1"/>
</dbReference>
<evidence type="ECO:0008006" key="3">
    <source>
        <dbReference type="Google" id="ProtNLM"/>
    </source>
</evidence>
<dbReference type="Gene3D" id="3.80.10.10">
    <property type="entry name" value="Ribonuclease Inhibitor"/>
    <property type="match status" value="1"/>
</dbReference>
<evidence type="ECO:0000313" key="1">
    <source>
        <dbReference type="EMBL" id="MBC3808358.1"/>
    </source>
</evidence>
<evidence type="ECO:0000313" key="2">
    <source>
        <dbReference type="Proteomes" id="UP000648257"/>
    </source>
</evidence>
<organism evidence="1 2">
    <name type="scientific">Undibacterium seohonense</name>
    <dbReference type="NCBI Taxonomy" id="1344950"/>
    <lineage>
        <taxon>Bacteria</taxon>
        <taxon>Pseudomonadati</taxon>
        <taxon>Pseudomonadota</taxon>
        <taxon>Betaproteobacteria</taxon>
        <taxon>Burkholderiales</taxon>
        <taxon>Oxalobacteraceae</taxon>
        <taxon>Undibacterium</taxon>
    </lineage>
</organism>
<dbReference type="SUPFAM" id="SSF52058">
    <property type="entry name" value="L domain-like"/>
    <property type="match status" value="1"/>
</dbReference>
<sequence length="323" mass="35914">MNMFIGTPLLQRPGVVHVSSPVNPTVLRTQLSEETRLVVRGKLTADDAKQLAECLKDVNRLTVCLSSFGEAGDLGFLDQLPHLYALDVHHFDFADFDALNRLPESVEEVHLSANKSNKLSLKFLEKYPGLKRLSLDGQTKSIESLTSLTKLQSLTLRSITLPDVEQLTALKSLVSLDIKLGGTRNLDALPRIGRIKYLELWQISGLTDLSAIGDIINLQYLFLDRLKNVAELPSFRRLANLRRVELSGMKGLTNLRPVSDAPNLEELSVGGVRHLEVEDFQPFLSHSSLKAVNVGLGSTKRNEAVANYLKRAEYCGAFEYHEP</sequence>
<dbReference type="PANTHER" id="PTHR36766">
    <property type="entry name" value="PLANT BROAD-SPECTRUM MILDEW RESISTANCE PROTEIN RPW8"/>
    <property type="match status" value="1"/>
</dbReference>
<accession>A0ABR6X6T5</accession>
<dbReference type="Proteomes" id="UP000648257">
    <property type="component" value="Unassembled WGS sequence"/>
</dbReference>
<keyword evidence="2" id="KW-1185">Reference proteome</keyword>
<dbReference type="RefSeq" id="WP_186923431.1">
    <property type="nucleotide sequence ID" value="NZ_JACOFW010000015.1"/>
</dbReference>
<gene>
    <name evidence="1" type="ORF">H8K52_13470</name>
</gene>
<name>A0ABR6X6T5_9BURK</name>